<dbReference type="RefSeq" id="WP_155481624.1">
    <property type="nucleotide sequence ID" value="NZ_WNKV01000031.1"/>
</dbReference>
<proteinExistence type="predicted"/>
<gene>
    <name evidence="1" type="ORF">GJ689_24585</name>
</gene>
<dbReference type="AlphaFoldDB" id="A0A9X4XQ63"/>
<dbReference type="EMBL" id="WNKV01000031">
    <property type="protein sequence ID" value="MTW19373.1"/>
    <property type="molecule type" value="Genomic_DNA"/>
</dbReference>
<comment type="caution">
    <text evidence="1">The sequence shown here is derived from an EMBL/GenBank/DDBJ whole genome shotgun (WGS) entry which is preliminary data.</text>
</comment>
<evidence type="ECO:0000313" key="2">
    <source>
        <dbReference type="Proteomes" id="UP000438991"/>
    </source>
</evidence>
<protein>
    <submittedName>
        <fullName evidence="1">Uncharacterized protein</fullName>
    </submittedName>
</protein>
<accession>A0A9X4XQ63</accession>
<evidence type="ECO:0000313" key="1">
    <source>
        <dbReference type="EMBL" id="MTW19373.1"/>
    </source>
</evidence>
<reference evidence="1 2" key="1">
    <citation type="submission" date="2019-11" db="EMBL/GenBank/DDBJ databases">
        <title>Whole-genome sequence of Rhodoplanes serenus DSM 18633, type strain.</title>
        <authorList>
            <person name="Kyndt J.A."/>
            <person name="Meyer T.E."/>
        </authorList>
    </citation>
    <scope>NUCLEOTIDE SEQUENCE [LARGE SCALE GENOMIC DNA]</scope>
    <source>
        <strain evidence="1 2">DSM 18633</strain>
    </source>
</reference>
<organism evidence="1 2">
    <name type="scientific">Rhodoplanes serenus</name>
    <dbReference type="NCBI Taxonomy" id="200615"/>
    <lineage>
        <taxon>Bacteria</taxon>
        <taxon>Pseudomonadati</taxon>
        <taxon>Pseudomonadota</taxon>
        <taxon>Alphaproteobacteria</taxon>
        <taxon>Hyphomicrobiales</taxon>
        <taxon>Nitrobacteraceae</taxon>
        <taxon>Rhodoplanes</taxon>
    </lineage>
</organism>
<name>A0A9X4XQ63_9BRAD</name>
<sequence length="60" mass="7303">MAKFTFLHRCDNGFGGHIWRIGAWFEAQRSGHGHIAYLRLWRLHWWGDSHRGGTVHWFWR</sequence>
<dbReference type="Proteomes" id="UP000438991">
    <property type="component" value="Unassembled WGS sequence"/>
</dbReference>